<dbReference type="Gene3D" id="1.20.1270.250">
    <property type="match status" value="1"/>
</dbReference>
<keyword evidence="11" id="KW-0539">Nucleus</keyword>
<dbReference type="AlphaFoldDB" id="A0A023EWK1"/>
<evidence type="ECO:0000256" key="9">
    <source>
        <dbReference type="ARBA" id="ARBA00022777"/>
    </source>
</evidence>
<dbReference type="InterPro" id="IPR041185">
    <property type="entry name" value="IKBKB_SDD"/>
</dbReference>
<dbReference type="InterPro" id="IPR008271">
    <property type="entry name" value="Ser/Thr_kinase_AS"/>
</dbReference>
<feature type="domain" description="Protein kinase" evidence="13">
    <location>
        <begin position="1"/>
        <end position="362"/>
    </location>
</feature>
<reference evidence="14" key="1">
    <citation type="journal article" date="2014" name="PLoS Negl. Trop. Dis.">
        <title>An updated insight into the Sialotranscriptome of Triatoma infestans: developmental stage and geographic variations.</title>
        <authorList>
            <person name="Schwarz A."/>
            <person name="Medrano-Mercado N."/>
            <person name="Schaub G.A."/>
            <person name="Struchiner C.J."/>
            <person name="Bargues M.D."/>
            <person name="Levy M.Z."/>
            <person name="Ribeiro J.M."/>
        </authorList>
    </citation>
    <scope>NUCLEOTIDE SEQUENCE</scope>
    <source>
        <strain evidence="14">Chile</strain>
        <tissue evidence="14">Salivary glands</tissue>
    </source>
</reference>
<keyword evidence="8" id="KW-0547">Nucleotide-binding</keyword>
<evidence type="ECO:0000256" key="11">
    <source>
        <dbReference type="ARBA" id="ARBA00023242"/>
    </source>
</evidence>
<dbReference type="GO" id="GO:0005634">
    <property type="term" value="C:nucleus"/>
    <property type="evidence" value="ECO:0007669"/>
    <property type="project" value="UniProtKB-SubCell"/>
</dbReference>
<dbReference type="PANTHER" id="PTHR22969:SF17">
    <property type="entry name" value="INHIBITOR OF NUCLEAR FACTOR KAPPA-B KINASE SUBUNIT BETA"/>
    <property type="match status" value="1"/>
</dbReference>
<keyword evidence="10" id="KW-0067">ATP-binding</keyword>
<proteinExistence type="evidence at transcript level"/>
<dbReference type="Gene3D" id="1.10.510.10">
    <property type="entry name" value="Transferase(Phosphotransferase) domain 1"/>
    <property type="match status" value="1"/>
</dbReference>
<feature type="non-terminal residue" evidence="14">
    <location>
        <position position="1"/>
    </location>
</feature>
<name>A0A023EWK1_TRIIF</name>
<evidence type="ECO:0000256" key="2">
    <source>
        <dbReference type="ARBA" id="ARBA00004496"/>
    </source>
</evidence>
<dbReference type="Gene3D" id="3.10.20.90">
    <property type="entry name" value="Phosphatidylinositol 3-kinase Catalytic Subunit, Chain A, domain 1"/>
    <property type="match status" value="1"/>
</dbReference>
<keyword evidence="4" id="KW-0963">Cytoplasm</keyword>
<evidence type="ECO:0000313" key="14">
    <source>
        <dbReference type="EMBL" id="JAC13705.1"/>
    </source>
</evidence>
<keyword evidence="9 14" id="KW-0418">Kinase</keyword>
<dbReference type="EMBL" id="GBBI01005007">
    <property type="protein sequence ID" value="JAC13705.1"/>
    <property type="molecule type" value="mRNA"/>
</dbReference>
<accession>A0A023EWK1</accession>
<dbReference type="InterPro" id="IPR046375">
    <property type="entry name" value="IKBKB_SDD_sf"/>
</dbReference>
<dbReference type="InterPro" id="IPR011009">
    <property type="entry name" value="Kinase-like_dom_sf"/>
</dbReference>
<comment type="subcellular location">
    <subcellularLocation>
        <location evidence="2">Cytoplasm</location>
    </subcellularLocation>
    <subcellularLocation>
        <location evidence="1">Nucleus</location>
    </subcellularLocation>
</comment>
<evidence type="ECO:0000256" key="10">
    <source>
        <dbReference type="ARBA" id="ARBA00022840"/>
    </source>
</evidence>
<organism evidence="14">
    <name type="scientific">Triatoma infestans</name>
    <name type="common">Assassin bug</name>
    <dbReference type="NCBI Taxonomy" id="30076"/>
    <lineage>
        <taxon>Eukaryota</taxon>
        <taxon>Metazoa</taxon>
        <taxon>Ecdysozoa</taxon>
        <taxon>Arthropoda</taxon>
        <taxon>Hexapoda</taxon>
        <taxon>Insecta</taxon>
        <taxon>Pterygota</taxon>
        <taxon>Neoptera</taxon>
        <taxon>Paraneoptera</taxon>
        <taxon>Hemiptera</taxon>
        <taxon>Heteroptera</taxon>
        <taxon>Panheteroptera</taxon>
        <taxon>Cimicomorpha</taxon>
        <taxon>Reduviidae</taxon>
        <taxon>Triatominae</taxon>
        <taxon>Triatoma</taxon>
    </lineage>
</organism>
<dbReference type="InterPro" id="IPR051180">
    <property type="entry name" value="IKK"/>
</dbReference>
<dbReference type="GO" id="GO:0045944">
    <property type="term" value="P:positive regulation of transcription by RNA polymerase II"/>
    <property type="evidence" value="ECO:0007669"/>
    <property type="project" value="TreeGrafter"/>
</dbReference>
<evidence type="ECO:0000256" key="12">
    <source>
        <dbReference type="ARBA" id="ARBA00048789"/>
    </source>
</evidence>
<evidence type="ECO:0000256" key="5">
    <source>
        <dbReference type="ARBA" id="ARBA00022527"/>
    </source>
</evidence>
<evidence type="ECO:0000256" key="1">
    <source>
        <dbReference type="ARBA" id="ARBA00004123"/>
    </source>
</evidence>
<dbReference type="SMART" id="SM00220">
    <property type="entry name" value="S_TKc"/>
    <property type="match status" value="1"/>
</dbReference>
<evidence type="ECO:0000256" key="3">
    <source>
        <dbReference type="ARBA" id="ARBA00012442"/>
    </source>
</evidence>
<dbReference type="PROSITE" id="PS50011">
    <property type="entry name" value="PROTEIN_KINASE_DOM"/>
    <property type="match status" value="1"/>
</dbReference>
<dbReference type="GO" id="GO:0005524">
    <property type="term" value="F:ATP binding"/>
    <property type="evidence" value="ECO:0007669"/>
    <property type="project" value="UniProtKB-KW"/>
</dbReference>
<keyword evidence="5" id="KW-0723">Serine/threonine-protein kinase</keyword>
<dbReference type="PANTHER" id="PTHR22969">
    <property type="entry name" value="IKB KINASE"/>
    <property type="match status" value="1"/>
</dbReference>
<evidence type="ECO:0000256" key="7">
    <source>
        <dbReference type="ARBA" id="ARBA00022679"/>
    </source>
</evidence>
<evidence type="ECO:0000256" key="6">
    <source>
        <dbReference type="ARBA" id="ARBA00022553"/>
    </source>
</evidence>
<keyword evidence="6" id="KW-0597">Phosphoprotein</keyword>
<dbReference type="Pfam" id="PF00069">
    <property type="entry name" value="Pkinase"/>
    <property type="match status" value="1"/>
</dbReference>
<dbReference type="GO" id="GO:0033209">
    <property type="term" value="P:tumor necrosis factor-mediated signaling pathway"/>
    <property type="evidence" value="ECO:0007669"/>
    <property type="project" value="TreeGrafter"/>
</dbReference>
<dbReference type="GO" id="GO:0008385">
    <property type="term" value="C:IkappaB kinase complex"/>
    <property type="evidence" value="ECO:0007669"/>
    <property type="project" value="TreeGrafter"/>
</dbReference>
<dbReference type="Pfam" id="PF18397">
    <property type="entry name" value="IKBKB_SDD"/>
    <property type="match status" value="1"/>
</dbReference>
<evidence type="ECO:0000256" key="4">
    <source>
        <dbReference type="ARBA" id="ARBA00022490"/>
    </source>
</evidence>
<evidence type="ECO:0000256" key="8">
    <source>
        <dbReference type="ARBA" id="ARBA00022741"/>
    </source>
</evidence>
<dbReference type="InterPro" id="IPR000719">
    <property type="entry name" value="Prot_kinase_dom"/>
</dbReference>
<protein>
    <recommendedName>
        <fullName evidence="3">IkappaB kinase</fullName>
        <ecNumber evidence="3">2.7.11.10</ecNumber>
    </recommendedName>
</protein>
<dbReference type="PROSITE" id="PS00108">
    <property type="entry name" value="PROTEIN_KINASE_ST"/>
    <property type="match status" value="1"/>
</dbReference>
<keyword evidence="7" id="KW-0808">Transferase</keyword>
<dbReference type="EC" id="2.7.11.10" evidence="3"/>
<comment type="catalytic activity">
    <reaction evidence="12">
        <text>L-seryl-[I-kappa-B protein] + ATP = O-phospho-L-seryl-[I-kappa-B protein] + ADP + H(+)</text>
        <dbReference type="Rhea" id="RHEA:19073"/>
        <dbReference type="Rhea" id="RHEA-COMP:13698"/>
        <dbReference type="Rhea" id="RHEA-COMP:13699"/>
        <dbReference type="ChEBI" id="CHEBI:15378"/>
        <dbReference type="ChEBI" id="CHEBI:29999"/>
        <dbReference type="ChEBI" id="CHEBI:30616"/>
        <dbReference type="ChEBI" id="CHEBI:83421"/>
        <dbReference type="ChEBI" id="CHEBI:456216"/>
        <dbReference type="EC" id="2.7.11.10"/>
    </reaction>
</comment>
<dbReference type="SUPFAM" id="SSF56112">
    <property type="entry name" value="Protein kinase-like (PK-like)"/>
    <property type="match status" value="1"/>
</dbReference>
<dbReference type="GO" id="GO:0008384">
    <property type="term" value="F:IkappaB kinase activity"/>
    <property type="evidence" value="ECO:0007669"/>
    <property type="project" value="UniProtKB-EC"/>
</dbReference>
<sequence length="662" mass="76514">WCKESVLGRGGFGVVTQWKNLSTGEMIALKLIRTGEGKHNKQYREKLLKEIDDIRRLSHPNLVKILPLPDEMCEKLSDNIVVICMEYCTCGDLRKLLNQPEYCCGLPERIIRQLLRDIKNGVHYLHKMGIIHGDIKPENIVLQDKNNEVVYKLIDLGHRKELDQNKLYSSYIGTLQYLAPEVLTQSHSFSVDYWSLGILCHEIITGFRPFPSDIPPLRWASLIKSKDYEDICISKNIDGVMEFSKHLPSELHISQFLKDEFEYWLRLSLEWDGKIRGKNINNEIVIFSALDSILNKKIITIFTTIALKQLSYEIDYSTAISTLKGWIQRDTKHLVNDQLILLPTGETLSDESLACNCWDPTNEVAMAYVFSKSGLKLPTEELKIPTLVAKIIEEPKRLYEYKFIKKIWSQAVYFIQNQLYLCSTFLEALAVKLLSVLKNIEDLTSSDAAVTNEIQQAIGKMKLCNDSMSFNEEKFKKFCEQNKTDKNIIITEWRKRSKILHEHLSQIYAIAKTLSRKITDAKFNFEKAQSIHEKSLEYEEQLQKISEASYKLYKSLHIMPKELRESESNSVEMAALVCKTLEIRDSFLKNENFDSSLKFICESENEILNLMLPLEEFCSSVKELSKNIVKFHCRMLQDIWETTTSKNSNNIDGATTAIDHKE</sequence>
<evidence type="ECO:0000259" key="13">
    <source>
        <dbReference type="PROSITE" id="PS50011"/>
    </source>
</evidence>